<name>A0AAF1K3X6_9HYPH</name>
<dbReference type="EMBL" id="CP117255">
    <property type="protein sequence ID" value="WFR95011.1"/>
    <property type="molecule type" value="Genomic_DNA"/>
</dbReference>
<dbReference type="RefSeq" id="WP_111219674.1">
    <property type="nucleotide sequence ID" value="NZ_CP117255.1"/>
</dbReference>
<accession>A0AAF1K3X6</accession>
<dbReference type="KEGG" id="rtu:PR017_14550"/>
<organism evidence="1 2">
    <name type="scientific">Rhizobium tumorigenes</name>
    <dbReference type="NCBI Taxonomy" id="2041385"/>
    <lineage>
        <taxon>Bacteria</taxon>
        <taxon>Pseudomonadati</taxon>
        <taxon>Pseudomonadota</taxon>
        <taxon>Alphaproteobacteria</taxon>
        <taxon>Hyphomicrobiales</taxon>
        <taxon>Rhizobiaceae</taxon>
        <taxon>Rhizobium/Agrobacterium group</taxon>
        <taxon>Rhizobium</taxon>
    </lineage>
</organism>
<evidence type="ECO:0000313" key="2">
    <source>
        <dbReference type="Proteomes" id="UP000249499"/>
    </source>
</evidence>
<reference evidence="1 2" key="1">
    <citation type="journal article" date="2018" name="Sci. Rep.">
        <title>Rhizobium tumorigenes sp. nov., a novel plant tumorigenic bacterium isolated from cane gall tumors on thornless blackberry.</title>
        <authorList>
            <person name="Kuzmanovi N."/>
            <person name="Smalla K."/>
            <person name="Gronow S."/>
            <person name="PuBawska J."/>
        </authorList>
    </citation>
    <scope>NUCLEOTIDE SEQUENCE [LARGE SCALE GENOMIC DNA]</scope>
    <source>
        <strain evidence="1 2">1078</strain>
    </source>
</reference>
<protein>
    <submittedName>
        <fullName evidence="1">Uncharacterized protein</fullName>
    </submittedName>
</protein>
<evidence type="ECO:0000313" key="1">
    <source>
        <dbReference type="EMBL" id="WFR95011.1"/>
    </source>
</evidence>
<reference evidence="2" key="2">
    <citation type="journal article" date="2023" name="MicrobiologyOpen">
        <title>Genomics of the tumorigenes clade of the family Rhizobiaceae and description of Rhizobium rhododendri sp. nov.</title>
        <authorList>
            <person name="Kuzmanovic N."/>
            <person name="diCenzo G.C."/>
            <person name="Bunk B."/>
            <person name="Sproeer C."/>
            <person name="Fruehling A."/>
            <person name="Neumann-Schaal M."/>
            <person name="Overmann J."/>
            <person name="Smalla K."/>
        </authorList>
    </citation>
    <scope>NUCLEOTIDE SEQUENCE [LARGE SCALE GENOMIC DNA]</scope>
    <source>
        <strain evidence="2">1078</strain>
    </source>
</reference>
<dbReference type="Proteomes" id="UP000249499">
    <property type="component" value="Chromosome"/>
</dbReference>
<dbReference type="AlphaFoldDB" id="A0AAF1K3X6"/>
<sequence length="215" mass="23132">MAVLHHAFRCPVTPEFQRDVTLLLCALKADARDELSALAIAANRHLAHREDLHSAFMLHPDGSASSWMEPDFVSPGLAAVSLLAHRFTAIPGLSASGGANHYVLETHLPLLGWSSAEIGLLVRGKSIESMLMNYADTSRPIEQGGFRHTGGWTEGSIAQMLKLSIDRMIQGPPSGSDPHALAAWGLLNDVGALRDAQAMLAAISDKDWLVMSITH</sequence>
<keyword evidence="2" id="KW-1185">Reference proteome</keyword>
<proteinExistence type="predicted"/>
<gene>
    <name evidence="1" type="ORF">PR017_14550</name>
</gene>